<evidence type="ECO:0000313" key="1">
    <source>
        <dbReference type="EMBL" id="MBB6096444.1"/>
    </source>
</evidence>
<comment type="caution">
    <text evidence="1">The sequence shown here is derived from an EMBL/GenBank/DDBJ whole genome shotgun (WGS) entry which is preliminary data.</text>
</comment>
<gene>
    <name evidence="1" type="ORF">HNQ60_005366</name>
</gene>
<organism evidence="1 2">
    <name type="scientific">Povalibacter uvarum</name>
    <dbReference type="NCBI Taxonomy" id="732238"/>
    <lineage>
        <taxon>Bacteria</taxon>
        <taxon>Pseudomonadati</taxon>
        <taxon>Pseudomonadota</taxon>
        <taxon>Gammaproteobacteria</taxon>
        <taxon>Steroidobacterales</taxon>
        <taxon>Steroidobacteraceae</taxon>
        <taxon>Povalibacter</taxon>
    </lineage>
</organism>
<evidence type="ECO:0000313" key="2">
    <source>
        <dbReference type="Proteomes" id="UP000588068"/>
    </source>
</evidence>
<dbReference type="AlphaFoldDB" id="A0A841HUV9"/>
<sequence length="160" mass="17781">MQHYRVTKYDPARRDLTGAYLSDDWTAHSDIGQSFAGVALTEERYLAAENAYLESAVAFLKEAGVRELAVVGLENAGEHPNPPRDGAAVSIERLPEVLRSLLREEYWCKLEGQSAFVHVGWDYYMYIGVLAPCPVAESVAQSRGLFVEQIIRSPYAEDAA</sequence>
<reference evidence="1 2" key="1">
    <citation type="submission" date="2020-08" db="EMBL/GenBank/DDBJ databases">
        <title>Genomic Encyclopedia of Type Strains, Phase IV (KMG-IV): sequencing the most valuable type-strain genomes for metagenomic binning, comparative biology and taxonomic classification.</title>
        <authorList>
            <person name="Goeker M."/>
        </authorList>
    </citation>
    <scope>NUCLEOTIDE SEQUENCE [LARGE SCALE GENOMIC DNA]</scope>
    <source>
        <strain evidence="1 2">DSM 26723</strain>
    </source>
</reference>
<proteinExistence type="predicted"/>
<keyword evidence="2" id="KW-1185">Reference proteome</keyword>
<name>A0A841HUV9_9GAMM</name>
<protein>
    <submittedName>
        <fullName evidence="1">Uncharacterized protein</fullName>
    </submittedName>
</protein>
<dbReference type="Proteomes" id="UP000588068">
    <property type="component" value="Unassembled WGS sequence"/>
</dbReference>
<accession>A0A841HUV9</accession>
<dbReference type="EMBL" id="JACHHZ010000008">
    <property type="protein sequence ID" value="MBB6096444.1"/>
    <property type="molecule type" value="Genomic_DNA"/>
</dbReference>
<dbReference type="RefSeq" id="WP_184335838.1">
    <property type="nucleotide sequence ID" value="NZ_JACHHZ010000008.1"/>
</dbReference>